<evidence type="ECO:0000313" key="3">
    <source>
        <dbReference type="EMBL" id="AAX27024.2"/>
    </source>
</evidence>
<feature type="non-terminal residue" evidence="3">
    <location>
        <position position="222"/>
    </location>
</feature>
<name>Q5C001_SCHJA</name>
<sequence length="222" mass="24655">LVLLQSSSALQVVVLARELIPDTKFNFFTVSRRASKSDIKLSTTRSRIMFSVIVSCGTYDGSVFASEYIHRTIDFSGPKLLKPLFVDPTAHTSPVTSVATKDSVVLSGSSDEIIQVFSIHSKARLGALEMHVGTIRQLKFTMELHDSAYCHLFSASDDGCIGIWRCEVPSGKLVKCPHPSAWECIRQMRRHKGPVQSIAVHPSNRCLFSISADKTFRVWNLL</sequence>
<evidence type="ECO:0000256" key="1">
    <source>
        <dbReference type="ARBA" id="ARBA00045213"/>
    </source>
</evidence>
<evidence type="ECO:0000256" key="2">
    <source>
        <dbReference type="PROSITE-ProRule" id="PRU00221"/>
    </source>
</evidence>
<dbReference type="PROSITE" id="PS50294">
    <property type="entry name" value="WD_REPEATS_REGION"/>
    <property type="match status" value="1"/>
</dbReference>
<dbReference type="PANTHER" id="PTHR44675:SF1">
    <property type="entry name" value="P21-ACTIVATED PROTEIN KINASE-INTERACTING PROTEIN 1"/>
    <property type="match status" value="1"/>
</dbReference>
<dbReference type="Pfam" id="PF00400">
    <property type="entry name" value="WD40"/>
    <property type="match status" value="2"/>
</dbReference>
<dbReference type="SUPFAM" id="SSF50978">
    <property type="entry name" value="WD40 repeat-like"/>
    <property type="match status" value="1"/>
</dbReference>
<dbReference type="InterPro" id="IPR015943">
    <property type="entry name" value="WD40/YVTN_repeat-like_dom_sf"/>
</dbReference>
<dbReference type="Gene3D" id="2.130.10.10">
    <property type="entry name" value="YVTN repeat-like/Quinoprotein amine dehydrogenase"/>
    <property type="match status" value="1"/>
</dbReference>
<dbReference type="AlphaFoldDB" id="Q5C001"/>
<organism evidence="3">
    <name type="scientific">Schistosoma japonicum</name>
    <name type="common">Blood fluke</name>
    <dbReference type="NCBI Taxonomy" id="6182"/>
    <lineage>
        <taxon>Eukaryota</taxon>
        <taxon>Metazoa</taxon>
        <taxon>Spiralia</taxon>
        <taxon>Lophotrochozoa</taxon>
        <taxon>Platyhelminthes</taxon>
        <taxon>Trematoda</taxon>
        <taxon>Digenea</taxon>
        <taxon>Strigeidida</taxon>
        <taxon>Schistosomatoidea</taxon>
        <taxon>Schistosomatidae</taxon>
        <taxon>Schistosoma</taxon>
    </lineage>
</organism>
<dbReference type="InterPro" id="IPR036322">
    <property type="entry name" value="WD40_repeat_dom_sf"/>
</dbReference>
<comment type="function">
    <text evidence="1">Negatively regulates the PAK1 kinase. PAK1 is a member of the PAK kinase family, which has been shown to play a positive role in the regulation of signaling pathways involving MAPK8 and RELA. PAK1 exists as an inactive homodimer, which is activated by binding of small GTPases such as CDC42 to an N-terminal regulatory domain. PAK1IP1 also binds to the N-terminus of PAK1, and inhibits the specific activation of PAK1 by CDC42. May be involved in ribosomal large subunit assembly.</text>
</comment>
<accession>Q5C001</accession>
<dbReference type="InterPro" id="IPR051959">
    <property type="entry name" value="PAK1-Kinase_Regulator"/>
</dbReference>
<dbReference type="InterPro" id="IPR001680">
    <property type="entry name" value="WD40_rpt"/>
</dbReference>
<dbReference type="SMART" id="SM00320">
    <property type="entry name" value="WD40"/>
    <property type="match status" value="3"/>
</dbReference>
<feature type="non-terminal residue" evidence="3">
    <location>
        <position position="1"/>
    </location>
</feature>
<dbReference type="PANTHER" id="PTHR44675">
    <property type="entry name" value="PAK1 INTERACTING PROTEIN 1"/>
    <property type="match status" value="1"/>
</dbReference>
<dbReference type="EMBL" id="AY811135">
    <property type="protein sequence ID" value="AAX27024.2"/>
    <property type="molecule type" value="mRNA"/>
</dbReference>
<proteinExistence type="evidence at transcript level"/>
<keyword evidence="2" id="KW-0853">WD repeat</keyword>
<dbReference type="PROSITE" id="PS50082">
    <property type="entry name" value="WD_REPEATS_2"/>
    <property type="match status" value="1"/>
</dbReference>
<feature type="repeat" description="WD" evidence="2">
    <location>
        <begin position="188"/>
        <end position="222"/>
    </location>
</feature>
<protein>
    <submittedName>
        <fullName evidence="3">SJCHGC05041 protein</fullName>
    </submittedName>
</protein>
<reference evidence="3" key="1">
    <citation type="journal article" date="2006" name="PLoS Pathog.">
        <title>New perspectives on host-parasite interplay by comparative transcriptomic and proteomic analyses of Schistosoma japonicum.</title>
        <authorList>
            <person name="Liu F."/>
            <person name="Lu J."/>
            <person name="Hu W."/>
            <person name="Wang S.Y."/>
            <person name="Cui S.J."/>
            <person name="Chi M."/>
            <person name="Yan Q."/>
            <person name="Wang X.R."/>
            <person name="Song H.D."/>
            <person name="Xu X.N."/>
            <person name="Wang J.J."/>
            <person name="Zhang X.L."/>
            <person name="Zhang X."/>
            <person name="Wang Z.Q."/>
            <person name="Xue C.L."/>
            <person name="Brindley P.J."/>
            <person name="McManus D.P."/>
            <person name="Yang P.Y."/>
            <person name="Feng Z."/>
            <person name="Chen Z."/>
            <person name="Han Z.G."/>
        </authorList>
    </citation>
    <scope>NUCLEOTIDE SEQUENCE</scope>
</reference>